<name>A0ABQ9GUE8_9NEOP</name>
<organism evidence="2 3">
    <name type="scientific">Dryococelus australis</name>
    <dbReference type="NCBI Taxonomy" id="614101"/>
    <lineage>
        <taxon>Eukaryota</taxon>
        <taxon>Metazoa</taxon>
        <taxon>Ecdysozoa</taxon>
        <taxon>Arthropoda</taxon>
        <taxon>Hexapoda</taxon>
        <taxon>Insecta</taxon>
        <taxon>Pterygota</taxon>
        <taxon>Neoptera</taxon>
        <taxon>Polyneoptera</taxon>
        <taxon>Phasmatodea</taxon>
        <taxon>Verophasmatodea</taxon>
        <taxon>Anareolatae</taxon>
        <taxon>Phasmatidae</taxon>
        <taxon>Eurycanthinae</taxon>
        <taxon>Dryococelus</taxon>
    </lineage>
</organism>
<dbReference type="Proteomes" id="UP001159363">
    <property type="component" value="Chromosome 8"/>
</dbReference>
<feature type="compositionally biased region" description="Polar residues" evidence="1">
    <location>
        <begin position="72"/>
        <end position="84"/>
    </location>
</feature>
<gene>
    <name evidence="2" type="ORF">PR048_023564</name>
</gene>
<reference evidence="2 3" key="1">
    <citation type="submission" date="2023-02" db="EMBL/GenBank/DDBJ databases">
        <title>LHISI_Scaffold_Assembly.</title>
        <authorList>
            <person name="Stuart O.P."/>
            <person name="Cleave R."/>
            <person name="Magrath M.J.L."/>
            <person name="Mikheyev A.S."/>
        </authorList>
    </citation>
    <scope>NUCLEOTIDE SEQUENCE [LARGE SCALE GENOMIC DNA]</scope>
    <source>
        <strain evidence="2">Daus_M_001</strain>
        <tissue evidence="2">Leg muscle</tissue>
    </source>
</reference>
<evidence type="ECO:0000256" key="1">
    <source>
        <dbReference type="SAM" id="MobiDB-lite"/>
    </source>
</evidence>
<feature type="compositionally biased region" description="Polar residues" evidence="1">
    <location>
        <begin position="28"/>
        <end position="41"/>
    </location>
</feature>
<evidence type="ECO:0000313" key="3">
    <source>
        <dbReference type="Proteomes" id="UP001159363"/>
    </source>
</evidence>
<dbReference type="EMBL" id="JARBHB010000009">
    <property type="protein sequence ID" value="KAJ8875666.1"/>
    <property type="molecule type" value="Genomic_DNA"/>
</dbReference>
<accession>A0ABQ9GUE8</accession>
<evidence type="ECO:0000313" key="2">
    <source>
        <dbReference type="EMBL" id="KAJ8875666.1"/>
    </source>
</evidence>
<feature type="compositionally biased region" description="Acidic residues" evidence="1">
    <location>
        <begin position="44"/>
        <end position="65"/>
    </location>
</feature>
<feature type="region of interest" description="Disordered" evidence="1">
    <location>
        <begin position="1"/>
        <end position="88"/>
    </location>
</feature>
<feature type="compositionally biased region" description="Acidic residues" evidence="1">
    <location>
        <begin position="13"/>
        <end position="24"/>
    </location>
</feature>
<comment type="caution">
    <text evidence="2">The sequence shown here is derived from an EMBL/GenBank/DDBJ whole genome shotgun (WGS) entry which is preliminary data.</text>
</comment>
<protein>
    <submittedName>
        <fullName evidence="2">Uncharacterized protein</fullName>
    </submittedName>
</protein>
<keyword evidence="3" id="KW-1185">Reference proteome</keyword>
<sequence>MAENGPSKIVLTEDSDDDEEEEDESGRKSTVGTQQMSTKLLDSQLEDPNYEPDTQDMLDLDDDNNEGPVTRDYQNNRLQPSRSRTSSKKLVAVKKGSKKGIFKHHGAVSTGVSKVTHFETRFSGEELIPNGTQIHPGQSVISGNQREIDYSSEDEAVNVRTRGKQKVLSECGGNECSENNPSIEEFVSGSKKDRVRIKFLNGQQSRRRILRKRIKI</sequence>
<proteinExistence type="predicted"/>